<evidence type="ECO:0000256" key="11">
    <source>
        <dbReference type="RuleBase" id="RU000461"/>
    </source>
</evidence>
<evidence type="ECO:0000256" key="6">
    <source>
        <dbReference type="ARBA" id="ARBA00022848"/>
    </source>
</evidence>
<keyword evidence="5 12" id="KW-0256">Endoplasmic reticulum</keyword>
<dbReference type="PANTHER" id="PTHR24300:SF339">
    <property type="entry name" value="CYTOCHROME P450 FAMILY 2 SUBFAMILY B MEMBER 39"/>
    <property type="match status" value="1"/>
</dbReference>
<evidence type="ECO:0000256" key="10">
    <source>
        <dbReference type="ARBA" id="ARBA00023136"/>
    </source>
</evidence>
<proteinExistence type="inferred from homology"/>
<accession>A0ABM0I6V3</accession>
<comment type="similarity">
    <text evidence="2 11">Belongs to the cytochrome P450 family.</text>
</comment>
<dbReference type="EC" id="1.14.14.1" evidence="12"/>
<evidence type="ECO:0000256" key="9">
    <source>
        <dbReference type="ARBA" id="ARBA00023033"/>
    </source>
</evidence>
<evidence type="ECO:0000256" key="5">
    <source>
        <dbReference type="ARBA" id="ARBA00022824"/>
    </source>
</evidence>
<feature type="signal peptide" evidence="13">
    <location>
        <begin position="1"/>
        <end position="24"/>
    </location>
</feature>
<keyword evidence="4 11" id="KW-0479">Metal-binding</keyword>
<organism evidence="14 15">
    <name type="scientific">Ceratotherium simum simum</name>
    <name type="common">Southern white rhinoceros</name>
    <dbReference type="NCBI Taxonomy" id="73337"/>
    <lineage>
        <taxon>Eukaryota</taxon>
        <taxon>Metazoa</taxon>
        <taxon>Chordata</taxon>
        <taxon>Craniata</taxon>
        <taxon>Vertebrata</taxon>
        <taxon>Euteleostomi</taxon>
        <taxon>Mammalia</taxon>
        <taxon>Eutheria</taxon>
        <taxon>Laurasiatheria</taxon>
        <taxon>Perissodactyla</taxon>
        <taxon>Rhinocerotidae</taxon>
        <taxon>Ceratotherium</taxon>
    </lineage>
</organism>
<feature type="chain" id="PRO_5045310109" description="Cytochrome P450" evidence="13">
    <location>
        <begin position="25"/>
        <end position="518"/>
    </location>
</feature>
<evidence type="ECO:0000256" key="2">
    <source>
        <dbReference type="ARBA" id="ARBA00010617"/>
    </source>
</evidence>
<evidence type="ECO:0000256" key="12">
    <source>
        <dbReference type="RuleBase" id="RU368046"/>
    </source>
</evidence>
<dbReference type="GeneID" id="101392406"/>
<comment type="function">
    <text evidence="12">Cytochromes P450 are a group of heme-thiolate monooxygenases. In liver microsomes, this enzyme is involved in an NADPH-dependent electron transport pathway. It oxidizes a variety of structurally unrelated compounds, including steroids, fatty acids, and xenobiotics.</text>
</comment>
<dbReference type="PRINTS" id="PR00463">
    <property type="entry name" value="EP450I"/>
</dbReference>
<reference evidence="15" key="1">
    <citation type="submission" date="2025-08" db="UniProtKB">
        <authorList>
            <consortium name="RefSeq"/>
        </authorList>
    </citation>
    <scope>IDENTIFICATION</scope>
</reference>
<keyword evidence="14" id="KW-1185">Reference proteome</keyword>
<dbReference type="PROSITE" id="PS00086">
    <property type="entry name" value="CYTOCHROME_P450"/>
    <property type="match status" value="1"/>
</dbReference>
<gene>
    <name evidence="15" type="primary">LOC101392406</name>
</gene>
<evidence type="ECO:0000256" key="7">
    <source>
        <dbReference type="ARBA" id="ARBA00023002"/>
    </source>
</evidence>
<dbReference type="InterPro" id="IPR008068">
    <property type="entry name" value="Cyt_P450_E_grp-I_CYP2B-like"/>
</dbReference>
<keyword evidence="3 11" id="KW-0349">Heme</keyword>
<evidence type="ECO:0000256" key="4">
    <source>
        <dbReference type="ARBA" id="ARBA00022723"/>
    </source>
</evidence>
<sequence>MVLLPILLLIVLIGLLLLWGQLTSQGCLPPGPRPLPFLGNILHLDHKGFLKSLQALREKYGDVFTIYLGPRPSVVLCGYEAVREALVDQAEAFSGRGHIAILDPIFQGTGVAFANGKSWKALRRFSLATMRDFGMGKRSMEERIKEEAQCLVEELQKSEGAYVDPTFLFHTVTANVICSIVFGERFNYQDTKFLRLLNLLNEILNILSSFYSQVFELLSGILKHFPGTHTRLYRNIQELEEFVTENIERHRKMLDPSAPKDFIDSFLLRIDKECSNPESEFHHKNLVHTVLSLFFAGTETSSTTLRYALLLLLKNPDVLEKVQAEIDRVIGPHRLPALEDRAKMPYTDAVIHEIQRFSDITPVGVPHSVIKDTHFRGYLLPKDTIVYPVMGSVLHDPHHFEKPDAFHPDHFLDAEGNFRKQEAFIPFSMGKRLCLGESLARSELFLFLTSMLQNFSLGSPMAPEDIDLTPRKNGFAKLPPVFQLCFLPRWGRREGVQIPSESLHPAPASAHNESVEAS</sequence>
<keyword evidence="8 11" id="KW-0408">Iron</keyword>
<name>A0ABM0I6V3_CERSS</name>
<dbReference type="PRINTS" id="PR01685">
    <property type="entry name" value="EP450ICYP2B"/>
</dbReference>
<comment type="subcellular location">
    <subcellularLocation>
        <location evidence="12">Endoplasmic reticulum membrane</location>
        <topology evidence="12">Peripheral membrane protein</topology>
    </subcellularLocation>
    <subcellularLocation>
        <location evidence="12">Microsome membrane</location>
        <topology evidence="12">Peripheral membrane protein</topology>
    </subcellularLocation>
</comment>
<keyword evidence="9 11" id="KW-0503">Monooxygenase</keyword>
<evidence type="ECO:0000256" key="3">
    <source>
        <dbReference type="ARBA" id="ARBA00022617"/>
    </source>
</evidence>
<dbReference type="RefSeq" id="XP_004441668.1">
    <property type="nucleotide sequence ID" value="XM_004441611.2"/>
</dbReference>
<comment type="cofactor">
    <cofactor evidence="1 12">
        <name>heme</name>
        <dbReference type="ChEBI" id="CHEBI:30413"/>
    </cofactor>
</comment>
<keyword evidence="7 11" id="KW-0560">Oxidoreductase</keyword>
<protein>
    <recommendedName>
        <fullName evidence="12">Cytochrome P450</fullName>
        <ecNumber evidence="12">1.14.14.1</ecNumber>
    </recommendedName>
</protein>
<dbReference type="Proteomes" id="UP000694910">
    <property type="component" value="Unplaced"/>
</dbReference>
<evidence type="ECO:0000313" key="15">
    <source>
        <dbReference type="RefSeq" id="XP_004441668.1"/>
    </source>
</evidence>
<evidence type="ECO:0000256" key="8">
    <source>
        <dbReference type="ARBA" id="ARBA00023004"/>
    </source>
</evidence>
<dbReference type="SUPFAM" id="SSF48264">
    <property type="entry name" value="Cytochrome P450"/>
    <property type="match status" value="1"/>
</dbReference>
<keyword evidence="10" id="KW-0472">Membrane</keyword>
<dbReference type="InterPro" id="IPR017972">
    <property type="entry name" value="Cyt_P450_CS"/>
</dbReference>
<evidence type="ECO:0000256" key="1">
    <source>
        <dbReference type="ARBA" id="ARBA00001971"/>
    </source>
</evidence>
<dbReference type="Pfam" id="PF00067">
    <property type="entry name" value="p450"/>
    <property type="match status" value="1"/>
</dbReference>
<comment type="catalytic activity">
    <reaction evidence="12">
        <text>an organic molecule + reduced [NADPH--hemoprotein reductase] + O2 = an alcohol + oxidized [NADPH--hemoprotein reductase] + H2O + H(+)</text>
        <dbReference type="Rhea" id="RHEA:17149"/>
        <dbReference type="Rhea" id="RHEA-COMP:11964"/>
        <dbReference type="Rhea" id="RHEA-COMP:11965"/>
        <dbReference type="ChEBI" id="CHEBI:15377"/>
        <dbReference type="ChEBI" id="CHEBI:15378"/>
        <dbReference type="ChEBI" id="CHEBI:15379"/>
        <dbReference type="ChEBI" id="CHEBI:30879"/>
        <dbReference type="ChEBI" id="CHEBI:57618"/>
        <dbReference type="ChEBI" id="CHEBI:58210"/>
        <dbReference type="ChEBI" id="CHEBI:142491"/>
        <dbReference type="EC" id="1.14.14.1"/>
    </reaction>
</comment>
<dbReference type="InterPro" id="IPR050182">
    <property type="entry name" value="Cytochrome_P450_fam2"/>
</dbReference>
<keyword evidence="13" id="KW-0732">Signal</keyword>
<dbReference type="InterPro" id="IPR036396">
    <property type="entry name" value="Cyt_P450_sf"/>
</dbReference>
<evidence type="ECO:0000313" key="14">
    <source>
        <dbReference type="Proteomes" id="UP000694910"/>
    </source>
</evidence>
<keyword evidence="6 12" id="KW-0492">Microsome</keyword>
<dbReference type="InterPro" id="IPR001128">
    <property type="entry name" value="Cyt_P450"/>
</dbReference>
<dbReference type="Gene3D" id="1.10.630.10">
    <property type="entry name" value="Cytochrome P450"/>
    <property type="match status" value="1"/>
</dbReference>
<dbReference type="PRINTS" id="PR00385">
    <property type="entry name" value="P450"/>
</dbReference>
<dbReference type="InterPro" id="IPR002401">
    <property type="entry name" value="Cyt_P450_E_grp-I"/>
</dbReference>
<dbReference type="PANTHER" id="PTHR24300">
    <property type="entry name" value="CYTOCHROME P450 508A4-RELATED"/>
    <property type="match status" value="1"/>
</dbReference>
<evidence type="ECO:0000256" key="13">
    <source>
        <dbReference type="SAM" id="SignalP"/>
    </source>
</evidence>